<evidence type="ECO:0000259" key="1">
    <source>
        <dbReference type="Pfam" id="PF07693"/>
    </source>
</evidence>
<dbReference type="Proteomes" id="UP000076925">
    <property type="component" value="Unassembled WGS sequence"/>
</dbReference>
<dbReference type="STRING" id="128403.WA1_16305"/>
<feature type="domain" description="KAP NTPase" evidence="1">
    <location>
        <begin position="40"/>
        <end position="224"/>
    </location>
</feature>
<organism evidence="2 3">
    <name type="scientific">Scytonema hofmannii PCC 7110</name>
    <dbReference type="NCBI Taxonomy" id="128403"/>
    <lineage>
        <taxon>Bacteria</taxon>
        <taxon>Bacillati</taxon>
        <taxon>Cyanobacteriota</taxon>
        <taxon>Cyanophyceae</taxon>
        <taxon>Nostocales</taxon>
        <taxon>Scytonemataceae</taxon>
        <taxon>Scytonema</taxon>
    </lineage>
</organism>
<reference evidence="2 3" key="1">
    <citation type="journal article" date="2013" name="Genome Biol. Evol.">
        <title>Genomes of Stigonematalean cyanobacteria (subsection V) and the evolution of oxygenic photosynthesis from prokaryotes to plastids.</title>
        <authorList>
            <person name="Dagan T."/>
            <person name="Roettger M."/>
            <person name="Stucken K."/>
            <person name="Landan G."/>
            <person name="Koch R."/>
            <person name="Major P."/>
            <person name="Gould S.B."/>
            <person name="Goremykin V.V."/>
            <person name="Rippka R."/>
            <person name="Tandeau de Marsac N."/>
            <person name="Gugger M."/>
            <person name="Lockhart P.J."/>
            <person name="Allen J.F."/>
            <person name="Brune I."/>
            <person name="Maus I."/>
            <person name="Puhler A."/>
            <person name="Martin W.F."/>
        </authorList>
    </citation>
    <scope>NUCLEOTIDE SEQUENCE [LARGE SCALE GENOMIC DNA]</scope>
    <source>
        <strain evidence="2 3">PCC 7110</strain>
    </source>
</reference>
<proteinExistence type="predicted"/>
<protein>
    <submittedName>
        <fullName evidence="2">KAP family P-loop domain-containing protein</fullName>
    </submittedName>
</protein>
<dbReference type="InterPro" id="IPR027417">
    <property type="entry name" value="P-loop_NTPase"/>
</dbReference>
<name>A0A139XA89_9CYAN</name>
<sequence>MSLDLRKFIEACRPTKTLNMEIPEDRGYYIDFASVRGDKVVNKLKRTITRLYPDKSTCQLFTGHIGCGKSTELSRLQNELKQEKFHVVYFQATDDLDVEDVDITDILLAIAHQVSESVAKEKVDLPTRGLKGFLKEAWEFLNTPIEITEIETSLPQGIAKITATMKDSQQLRSRLRQRLEPETTKLLKIINEEIFTLAIEQLKKKGYQGLVVIVDNLDRIQNKPSSASSNPQPEYLFVDRGEQLSQINCHLVYSLPLSLIFSNQREVLKNRLGKGTSPMVLPMVSVQHKDGSEHTKGMELLQQMVLARAFPEISRENRLSLVTEVFDSIDTLDRLCRVSGGHVRNLLGMLYSCLQEDDPPISKKIVEKVIRTERDSLVAAIDQEEWNLLFQVVKEQAVKGELEYQALLQSLFVFEYQDEEGKWFGLNPLLFETDKYKLWQQQNV</sequence>
<accession>A0A139XA89</accession>
<evidence type="ECO:0000313" key="3">
    <source>
        <dbReference type="Proteomes" id="UP000076925"/>
    </source>
</evidence>
<dbReference type="EMBL" id="ANNX02000020">
    <property type="protein sequence ID" value="KYC41610.1"/>
    <property type="molecule type" value="Genomic_DNA"/>
</dbReference>
<dbReference type="Gene3D" id="3.40.50.300">
    <property type="entry name" value="P-loop containing nucleotide triphosphate hydrolases"/>
    <property type="match status" value="1"/>
</dbReference>
<dbReference type="SUPFAM" id="SSF52540">
    <property type="entry name" value="P-loop containing nucleoside triphosphate hydrolases"/>
    <property type="match status" value="1"/>
</dbReference>
<dbReference type="InterPro" id="IPR011646">
    <property type="entry name" value="KAP_P-loop"/>
</dbReference>
<dbReference type="AlphaFoldDB" id="A0A139XA89"/>
<dbReference type="OrthoDB" id="477505at2"/>
<dbReference type="RefSeq" id="WP_017746499.1">
    <property type="nucleotide sequence ID" value="NZ_KQ976354.1"/>
</dbReference>
<comment type="caution">
    <text evidence="2">The sequence shown here is derived from an EMBL/GenBank/DDBJ whole genome shotgun (WGS) entry which is preliminary data.</text>
</comment>
<evidence type="ECO:0000313" key="2">
    <source>
        <dbReference type="EMBL" id="KYC41610.1"/>
    </source>
</evidence>
<dbReference type="Pfam" id="PF07693">
    <property type="entry name" value="KAP_NTPase"/>
    <property type="match status" value="1"/>
</dbReference>
<gene>
    <name evidence="2" type="ORF">WA1_16305</name>
</gene>
<keyword evidence="3" id="KW-1185">Reference proteome</keyword>